<dbReference type="RefSeq" id="WP_345065455.1">
    <property type="nucleotide sequence ID" value="NZ_BAABCN010000004.1"/>
</dbReference>
<evidence type="ECO:0000256" key="1">
    <source>
        <dbReference type="ARBA" id="ARBA00023125"/>
    </source>
</evidence>
<protein>
    <submittedName>
        <fullName evidence="3">MerR family transcriptional regulator</fullName>
    </submittedName>
</protein>
<name>A0ABP7KGV8_9MICO</name>
<sequence length="127" mass="14296">MKIGELAKRTEVSTRLLRYYEEQNLLTADRESNGYRDYPESAVDRVTQIRGLIDAGIPTALIKDIIPCLKGLPSVQVEKITPEMIETLFQRRDQLAKRIDCLTRNRDAVSAYLAEATRTDAVGQQAG</sequence>
<dbReference type="SMART" id="SM00422">
    <property type="entry name" value="HTH_MERR"/>
    <property type="match status" value="1"/>
</dbReference>
<dbReference type="InterPro" id="IPR047057">
    <property type="entry name" value="MerR_fam"/>
</dbReference>
<dbReference type="PROSITE" id="PS50937">
    <property type="entry name" value="HTH_MERR_2"/>
    <property type="match status" value="1"/>
</dbReference>
<dbReference type="Gene3D" id="1.10.1660.10">
    <property type="match status" value="1"/>
</dbReference>
<evidence type="ECO:0000259" key="2">
    <source>
        <dbReference type="PROSITE" id="PS50937"/>
    </source>
</evidence>
<dbReference type="InterPro" id="IPR009061">
    <property type="entry name" value="DNA-bd_dom_put_sf"/>
</dbReference>
<feature type="domain" description="HTH merR-type" evidence="2">
    <location>
        <begin position="1"/>
        <end position="68"/>
    </location>
</feature>
<dbReference type="PROSITE" id="PS00552">
    <property type="entry name" value="HTH_MERR_1"/>
    <property type="match status" value="1"/>
</dbReference>
<evidence type="ECO:0000313" key="3">
    <source>
        <dbReference type="EMBL" id="GAA3876795.1"/>
    </source>
</evidence>
<evidence type="ECO:0000313" key="4">
    <source>
        <dbReference type="Proteomes" id="UP001501803"/>
    </source>
</evidence>
<dbReference type="PANTHER" id="PTHR30204">
    <property type="entry name" value="REDOX-CYCLING DRUG-SENSING TRANSCRIPTIONAL ACTIVATOR SOXR"/>
    <property type="match status" value="1"/>
</dbReference>
<accession>A0ABP7KGV8</accession>
<dbReference type="PRINTS" id="PR00040">
    <property type="entry name" value="HTHMERR"/>
</dbReference>
<organism evidence="3 4">
    <name type="scientific">Leifsonia kafniensis</name>
    <dbReference type="NCBI Taxonomy" id="475957"/>
    <lineage>
        <taxon>Bacteria</taxon>
        <taxon>Bacillati</taxon>
        <taxon>Actinomycetota</taxon>
        <taxon>Actinomycetes</taxon>
        <taxon>Micrococcales</taxon>
        <taxon>Microbacteriaceae</taxon>
        <taxon>Leifsonia</taxon>
    </lineage>
</organism>
<dbReference type="Pfam" id="PF13411">
    <property type="entry name" value="MerR_1"/>
    <property type="match status" value="1"/>
</dbReference>
<dbReference type="CDD" id="cd01282">
    <property type="entry name" value="HTH_MerR-like_sg3"/>
    <property type="match status" value="1"/>
</dbReference>
<proteinExistence type="predicted"/>
<dbReference type="Proteomes" id="UP001501803">
    <property type="component" value="Unassembled WGS sequence"/>
</dbReference>
<comment type="caution">
    <text evidence="3">The sequence shown here is derived from an EMBL/GenBank/DDBJ whole genome shotgun (WGS) entry which is preliminary data.</text>
</comment>
<keyword evidence="4" id="KW-1185">Reference proteome</keyword>
<keyword evidence="1" id="KW-0238">DNA-binding</keyword>
<dbReference type="SUPFAM" id="SSF46955">
    <property type="entry name" value="Putative DNA-binding domain"/>
    <property type="match status" value="1"/>
</dbReference>
<reference evidence="4" key="1">
    <citation type="journal article" date="2019" name="Int. J. Syst. Evol. Microbiol.">
        <title>The Global Catalogue of Microorganisms (GCM) 10K type strain sequencing project: providing services to taxonomists for standard genome sequencing and annotation.</title>
        <authorList>
            <consortium name="The Broad Institute Genomics Platform"/>
            <consortium name="The Broad Institute Genome Sequencing Center for Infectious Disease"/>
            <person name="Wu L."/>
            <person name="Ma J."/>
        </authorList>
    </citation>
    <scope>NUCLEOTIDE SEQUENCE [LARGE SCALE GENOMIC DNA]</scope>
    <source>
        <strain evidence="4">JCM 17021</strain>
    </source>
</reference>
<gene>
    <name evidence="3" type="ORF">GCM10022381_19180</name>
</gene>
<dbReference type="EMBL" id="BAABCN010000004">
    <property type="protein sequence ID" value="GAA3876795.1"/>
    <property type="molecule type" value="Genomic_DNA"/>
</dbReference>
<dbReference type="InterPro" id="IPR000551">
    <property type="entry name" value="MerR-type_HTH_dom"/>
</dbReference>
<dbReference type="PANTHER" id="PTHR30204:SF93">
    <property type="entry name" value="HTH MERR-TYPE DOMAIN-CONTAINING PROTEIN"/>
    <property type="match status" value="1"/>
</dbReference>